<sequence length="211" mass="23934">RHGRRRAIRGPERTRHRPRPQQLHLAARAVRRRRPADRHPSRRLHLQHADRQHRLLALRRRLARPPGHPRHPADAHLPAHALLPAHAAQRHHAAARRGAAQVARDRVLQLRRQGPRRAAPGRLRHHRREPVSRADGAEPADRVVRFHLAHAEVEHARRDAEGVGGRAGSGRGGVRHRHGRGRRGPRFGVFGRGQQCGRRGESGDEGECVRI</sequence>
<name>A0ABR0KRJ6_9PEZI</name>
<gene>
    <name evidence="2" type="ORF">LTR16_004820</name>
</gene>
<feature type="compositionally biased region" description="Gly residues" evidence="1">
    <location>
        <begin position="162"/>
        <end position="172"/>
    </location>
</feature>
<feature type="compositionally biased region" description="Low complexity" evidence="1">
    <location>
        <begin position="111"/>
        <end position="121"/>
    </location>
</feature>
<accession>A0ABR0KRJ6</accession>
<protein>
    <submittedName>
        <fullName evidence="2">Uncharacterized protein</fullName>
    </submittedName>
</protein>
<dbReference type="Proteomes" id="UP001357485">
    <property type="component" value="Unassembled WGS sequence"/>
</dbReference>
<organism evidence="2 3">
    <name type="scientific">Cryomyces antarcticus</name>
    <dbReference type="NCBI Taxonomy" id="329879"/>
    <lineage>
        <taxon>Eukaryota</taxon>
        <taxon>Fungi</taxon>
        <taxon>Dikarya</taxon>
        <taxon>Ascomycota</taxon>
        <taxon>Pezizomycotina</taxon>
        <taxon>Dothideomycetes</taxon>
        <taxon>Dothideomycetes incertae sedis</taxon>
        <taxon>Cryomyces</taxon>
    </lineage>
</organism>
<feature type="non-terminal residue" evidence="2">
    <location>
        <position position="1"/>
    </location>
</feature>
<feature type="compositionally biased region" description="Basic residues" evidence="1">
    <location>
        <begin position="1"/>
        <end position="19"/>
    </location>
</feature>
<comment type="caution">
    <text evidence="2">The sequence shown here is derived from an EMBL/GenBank/DDBJ whole genome shotgun (WGS) entry which is preliminary data.</text>
</comment>
<keyword evidence="3" id="KW-1185">Reference proteome</keyword>
<feature type="region of interest" description="Disordered" evidence="1">
    <location>
        <begin position="1"/>
        <end position="22"/>
    </location>
</feature>
<evidence type="ECO:0000313" key="3">
    <source>
        <dbReference type="Proteomes" id="UP001357485"/>
    </source>
</evidence>
<feature type="compositionally biased region" description="Basic and acidic residues" evidence="1">
    <location>
        <begin position="129"/>
        <end position="140"/>
    </location>
</feature>
<feature type="region of interest" description="Disordered" evidence="1">
    <location>
        <begin position="111"/>
        <end position="140"/>
    </location>
</feature>
<feature type="non-terminal residue" evidence="2">
    <location>
        <position position="211"/>
    </location>
</feature>
<evidence type="ECO:0000256" key="1">
    <source>
        <dbReference type="SAM" id="MobiDB-lite"/>
    </source>
</evidence>
<evidence type="ECO:0000313" key="2">
    <source>
        <dbReference type="EMBL" id="KAK5119393.1"/>
    </source>
</evidence>
<feature type="region of interest" description="Disordered" evidence="1">
    <location>
        <begin position="157"/>
        <end position="211"/>
    </location>
</feature>
<proteinExistence type="predicted"/>
<feature type="compositionally biased region" description="Basic residues" evidence="1">
    <location>
        <begin position="173"/>
        <end position="185"/>
    </location>
</feature>
<feature type="compositionally biased region" description="Basic and acidic residues" evidence="1">
    <location>
        <begin position="198"/>
        <end position="211"/>
    </location>
</feature>
<dbReference type="EMBL" id="JAVRRA010025312">
    <property type="protein sequence ID" value="KAK5119393.1"/>
    <property type="molecule type" value="Genomic_DNA"/>
</dbReference>
<reference evidence="2 3" key="1">
    <citation type="submission" date="2023-08" db="EMBL/GenBank/DDBJ databases">
        <title>Black Yeasts Isolated from many extreme environments.</title>
        <authorList>
            <person name="Coleine C."/>
            <person name="Stajich J.E."/>
            <person name="Selbmann L."/>
        </authorList>
    </citation>
    <scope>NUCLEOTIDE SEQUENCE [LARGE SCALE GENOMIC DNA]</scope>
    <source>
        <strain evidence="2 3">CCFEE 536</strain>
    </source>
</reference>